<sequence length="602" mass="64224">MIMTHAQSEAGDLRTVPEIFESIVARSGDTTAVVFGDTAVSYTELNARANRLARRLIAAGVGPDALVAIAVPRSTRLIVAVLAVLKAGGAYLPLDPTYPADRLTHMVVDAKPILLLRTDLVTSLDLDVPELVVDDPALDAAVAGERDGDVTDAERRAPLSRDHLMYVIYTSGSTGVPKGVALTHDGVADLVSTQAKRYGIGAGERVLQWASFSFDAWFWDFALALLQGGTLAMAEQHELLPGEALRETMLRHDVKHAVLPPVALGITESEGLLVDGTITSTGDVCTRSLAAEWSKGRRLLNGYGPTEVTVGASIGGPIEGVQEEVTIGTPWDGAAVHVLDEKLGECGEGQEGEFYLAGSGLARGYLNRPSLTASRFVANPFGPPGSRMYRSGDKGRRDADGELYFTGRVDNQVKVRGFRVELGEIETRLESHPAVELVAAVVGGQDASTEYIVAYVKPTARHETTDADALVADLREHARQALPEHMVPSIVVVDEFPTLLNGKIDRSALTERATPVRSGAAAPADGSFEQLLIAMVMDTLNIASATPRDNFFDLGGHSVLAAKLAGRMRKEHGVVVPMRSLFEAESLADLARVMQDAKQGQG</sequence>
<dbReference type="InterPro" id="IPR010071">
    <property type="entry name" value="AA_adenyl_dom"/>
</dbReference>
<dbReference type="InterPro" id="IPR020845">
    <property type="entry name" value="AMP-binding_CS"/>
</dbReference>
<dbReference type="EMBL" id="FNJB01000001">
    <property type="protein sequence ID" value="SDN99372.1"/>
    <property type="molecule type" value="Genomic_DNA"/>
</dbReference>
<evidence type="ECO:0000313" key="5">
    <source>
        <dbReference type="Proteomes" id="UP000199651"/>
    </source>
</evidence>
<dbReference type="InterPro" id="IPR000873">
    <property type="entry name" value="AMP-dep_synth/lig_dom"/>
</dbReference>
<dbReference type="NCBIfam" id="TIGR01733">
    <property type="entry name" value="AA-adenyl-dom"/>
    <property type="match status" value="1"/>
</dbReference>
<dbReference type="PROSITE" id="PS50075">
    <property type="entry name" value="CARRIER"/>
    <property type="match status" value="1"/>
</dbReference>
<keyword evidence="1" id="KW-0596">Phosphopantetheine</keyword>
<dbReference type="PROSITE" id="PS00455">
    <property type="entry name" value="AMP_BINDING"/>
    <property type="match status" value="1"/>
</dbReference>
<evidence type="ECO:0000256" key="2">
    <source>
        <dbReference type="ARBA" id="ARBA00022553"/>
    </source>
</evidence>
<dbReference type="STRING" id="504798.SAMN05421871_103303"/>
<dbReference type="Pfam" id="PF13193">
    <property type="entry name" value="AMP-binding_C"/>
    <property type="match status" value="1"/>
</dbReference>
<protein>
    <submittedName>
        <fullName evidence="4">Amino acid adenylation domain-containing protein</fullName>
    </submittedName>
</protein>
<dbReference type="GO" id="GO:0031177">
    <property type="term" value="F:phosphopantetheine binding"/>
    <property type="evidence" value="ECO:0007669"/>
    <property type="project" value="InterPro"/>
</dbReference>
<dbReference type="Pfam" id="PF00550">
    <property type="entry name" value="PP-binding"/>
    <property type="match status" value="1"/>
</dbReference>
<dbReference type="SUPFAM" id="SSF56801">
    <property type="entry name" value="Acetyl-CoA synthetase-like"/>
    <property type="match status" value="1"/>
</dbReference>
<dbReference type="InterPro" id="IPR045851">
    <property type="entry name" value="AMP-bd_C_sf"/>
</dbReference>
<dbReference type="GO" id="GO:0043041">
    <property type="term" value="P:amino acid activation for nonribosomal peptide biosynthetic process"/>
    <property type="evidence" value="ECO:0007669"/>
    <property type="project" value="TreeGrafter"/>
</dbReference>
<reference evidence="5" key="1">
    <citation type="submission" date="2016-10" db="EMBL/GenBank/DDBJ databases">
        <authorList>
            <person name="Varghese N."/>
            <person name="Submissions S."/>
        </authorList>
    </citation>
    <scope>NUCLEOTIDE SEQUENCE [LARGE SCALE GENOMIC DNA]</scope>
    <source>
        <strain evidence="5">IBRC-M 10655</strain>
    </source>
</reference>
<dbReference type="Pfam" id="PF00501">
    <property type="entry name" value="AMP-binding"/>
    <property type="match status" value="1"/>
</dbReference>
<dbReference type="GO" id="GO:0044550">
    <property type="term" value="P:secondary metabolite biosynthetic process"/>
    <property type="evidence" value="ECO:0007669"/>
    <property type="project" value="TreeGrafter"/>
</dbReference>
<dbReference type="InterPro" id="IPR025110">
    <property type="entry name" value="AMP-bd_C"/>
</dbReference>
<dbReference type="Gene3D" id="3.40.50.980">
    <property type="match status" value="2"/>
</dbReference>
<dbReference type="Proteomes" id="UP000199651">
    <property type="component" value="Unassembled WGS sequence"/>
</dbReference>
<proteinExistence type="predicted"/>
<keyword evidence="5" id="KW-1185">Reference proteome</keyword>
<dbReference type="FunFam" id="3.40.50.980:FF:000001">
    <property type="entry name" value="Non-ribosomal peptide synthetase"/>
    <property type="match status" value="1"/>
</dbReference>
<dbReference type="AlphaFoldDB" id="A0A1H0FXS3"/>
<evidence type="ECO:0000259" key="3">
    <source>
        <dbReference type="PROSITE" id="PS50075"/>
    </source>
</evidence>
<dbReference type="InterPro" id="IPR006162">
    <property type="entry name" value="Ppantetheine_attach_site"/>
</dbReference>
<evidence type="ECO:0000313" key="4">
    <source>
        <dbReference type="EMBL" id="SDN99372.1"/>
    </source>
</evidence>
<name>A0A1H0FXS3_9PSEU</name>
<gene>
    <name evidence="4" type="ORF">SAMN05192558_101568</name>
</gene>
<dbReference type="SMART" id="SM00823">
    <property type="entry name" value="PKS_PP"/>
    <property type="match status" value="1"/>
</dbReference>
<evidence type="ECO:0000256" key="1">
    <source>
        <dbReference type="ARBA" id="ARBA00022450"/>
    </source>
</evidence>
<dbReference type="InterPro" id="IPR020806">
    <property type="entry name" value="PKS_PP-bd"/>
</dbReference>
<organism evidence="4 5">
    <name type="scientific">Actinokineospora alba</name>
    <dbReference type="NCBI Taxonomy" id="504798"/>
    <lineage>
        <taxon>Bacteria</taxon>
        <taxon>Bacillati</taxon>
        <taxon>Actinomycetota</taxon>
        <taxon>Actinomycetes</taxon>
        <taxon>Pseudonocardiales</taxon>
        <taxon>Pseudonocardiaceae</taxon>
        <taxon>Actinokineospora</taxon>
    </lineage>
</organism>
<dbReference type="Gene3D" id="2.30.38.10">
    <property type="entry name" value="Luciferase, Domain 3"/>
    <property type="match status" value="1"/>
</dbReference>
<dbReference type="PANTHER" id="PTHR45527:SF1">
    <property type="entry name" value="FATTY ACID SYNTHASE"/>
    <property type="match status" value="1"/>
</dbReference>
<dbReference type="PANTHER" id="PTHR45527">
    <property type="entry name" value="NONRIBOSOMAL PEPTIDE SYNTHETASE"/>
    <property type="match status" value="1"/>
</dbReference>
<dbReference type="Gene3D" id="3.30.300.30">
    <property type="match status" value="1"/>
</dbReference>
<accession>A0A1H0FXS3</accession>
<dbReference type="SUPFAM" id="SSF47336">
    <property type="entry name" value="ACP-like"/>
    <property type="match status" value="1"/>
</dbReference>
<feature type="domain" description="Carrier" evidence="3">
    <location>
        <begin position="523"/>
        <end position="598"/>
    </location>
</feature>
<dbReference type="PROSITE" id="PS00012">
    <property type="entry name" value="PHOSPHOPANTETHEINE"/>
    <property type="match status" value="1"/>
</dbReference>
<dbReference type="GO" id="GO:0005737">
    <property type="term" value="C:cytoplasm"/>
    <property type="evidence" value="ECO:0007669"/>
    <property type="project" value="TreeGrafter"/>
</dbReference>
<dbReference type="InterPro" id="IPR009081">
    <property type="entry name" value="PP-bd_ACP"/>
</dbReference>
<dbReference type="InterPro" id="IPR036736">
    <property type="entry name" value="ACP-like_sf"/>
</dbReference>
<keyword evidence="2" id="KW-0597">Phosphoprotein</keyword>
<dbReference type="Gene3D" id="1.10.1200.10">
    <property type="entry name" value="ACP-like"/>
    <property type="match status" value="1"/>
</dbReference>